<gene>
    <name evidence="2" type="ORF">S40285_09253</name>
</gene>
<keyword evidence="3" id="KW-1185">Reference proteome</keyword>
<dbReference type="Proteomes" id="UP000028524">
    <property type="component" value="Unassembled WGS sequence"/>
</dbReference>
<evidence type="ECO:0008006" key="4">
    <source>
        <dbReference type="Google" id="ProtNLM"/>
    </source>
</evidence>
<dbReference type="Gene3D" id="3.10.310.10">
    <property type="entry name" value="Diaminopimelate Epimerase, Chain A, domain 1"/>
    <property type="match status" value="3"/>
</dbReference>
<accession>A0A084QSB6</accession>
<name>A0A084QSB6_STAC4</name>
<organism evidence="2 3">
    <name type="scientific">Stachybotrys chlorohalonatus (strain IBT 40285)</name>
    <dbReference type="NCBI Taxonomy" id="1283841"/>
    <lineage>
        <taxon>Eukaryota</taxon>
        <taxon>Fungi</taxon>
        <taxon>Dikarya</taxon>
        <taxon>Ascomycota</taxon>
        <taxon>Pezizomycotina</taxon>
        <taxon>Sordariomycetes</taxon>
        <taxon>Hypocreomycetidae</taxon>
        <taxon>Hypocreales</taxon>
        <taxon>Stachybotryaceae</taxon>
        <taxon>Stachybotrys</taxon>
    </lineage>
</organism>
<evidence type="ECO:0000313" key="3">
    <source>
        <dbReference type="Proteomes" id="UP000028524"/>
    </source>
</evidence>
<dbReference type="EMBL" id="KL660337">
    <property type="protein sequence ID" value="KFA66851.1"/>
    <property type="molecule type" value="Genomic_DNA"/>
</dbReference>
<sequence length="304" mass="32786">MAALPFTIVDVFSNVPFKGNPLAIVDARTHQLSTTQLQLITRQFNLSETTFILPPTNQIAAYKLRSFLPNGKEVFGGGHNILGAWWQLAHSGLLDLQDSRTAKTRNGYLLHQELGSQISRIEVVTDLQIGGEAKFEVFVRQAPPQLHGIHPNLECLAHSIGLEESDLSFTAFGGGKALPPQVASTSTTYHLLVPLASVEALNRVNVQNEARFFSPGMSAEDPATGSAAGPLSAYLFEHGDLELVDGKAWIEVTQGLQVGRECVIRVALSFENSEDEVPQHVDLVGGAVVVAEGKIAIPDTSTPF</sequence>
<evidence type="ECO:0000313" key="2">
    <source>
        <dbReference type="EMBL" id="KFA66851.1"/>
    </source>
</evidence>
<dbReference type="SUPFAM" id="SSF54506">
    <property type="entry name" value="Diaminopimelate epimerase-like"/>
    <property type="match status" value="1"/>
</dbReference>
<proteinExistence type="predicted"/>
<dbReference type="GO" id="GO:0016853">
    <property type="term" value="F:isomerase activity"/>
    <property type="evidence" value="ECO:0007669"/>
    <property type="project" value="TreeGrafter"/>
</dbReference>
<dbReference type="PANTHER" id="PTHR13774:SF32">
    <property type="entry name" value="ANTISENSE-ENHANCING SEQUENCE 1"/>
    <property type="match status" value="1"/>
</dbReference>
<feature type="active site" evidence="1">
    <location>
        <position position="48"/>
    </location>
</feature>
<protein>
    <recommendedName>
        <fullName evidence="4">Phenazine biosynthesis protein</fullName>
    </recommendedName>
</protein>
<dbReference type="STRING" id="1283841.A0A084QSB6"/>
<dbReference type="PIRSF" id="PIRSF016184">
    <property type="entry name" value="PhzC_PhzF"/>
    <property type="match status" value="1"/>
</dbReference>
<reference evidence="2 3" key="1">
    <citation type="journal article" date="2014" name="BMC Genomics">
        <title>Comparative genome sequencing reveals chemotype-specific gene clusters in the toxigenic black mold Stachybotrys.</title>
        <authorList>
            <person name="Semeiks J."/>
            <person name="Borek D."/>
            <person name="Otwinowski Z."/>
            <person name="Grishin N.V."/>
        </authorList>
    </citation>
    <scope>NUCLEOTIDE SEQUENCE [LARGE SCALE GENOMIC DNA]</scope>
    <source>
        <strain evidence="2 3">IBT 40285</strain>
    </source>
</reference>
<dbReference type="AlphaFoldDB" id="A0A084QSB6"/>
<dbReference type="HOGENOM" id="CLU_048756_0_1_1"/>
<dbReference type="InterPro" id="IPR003719">
    <property type="entry name" value="Phenazine_PhzF-like"/>
</dbReference>
<dbReference type="PANTHER" id="PTHR13774">
    <property type="entry name" value="PHENAZINE BIOSYNTHESIS PROTEIN"/>
    <property type="match status" value="1"/>
</dbReference>
<dbReference type="InParanoid" id="A0A084QSB6"/>
<dbReference type="Pfam" id="PF02567">
    <property type="entry name" value="PhzC-PhzF"/>
    <property type="match status" value="2"/>
</dbReference>
<dbReference type="GO" id="GO:0005737">
    <property type="term" value="C:cytoplasm"/>
    <property type="evidence" value="ECO:0007669"/>
    <property type="project" value="TreeGrafter"/>
</dbReference>
<evidence type="ECO:0000256" key="1">
    <source>
        <dbReference type="PIRSR" id="PIRSR016184-1"/>
    </source>
</evidence>
<dbReference type="OrthoDB" id="75169at2759"/>